<organism evidence="2 3">
    <name type="scientific">Steinernema glaseri</name>
    <dbReference type="NCBI Taxonomy" id="37863"/>
    <lineage>
        <taxon>Eukaryota</taxon>
        <taxon>Metazoa</taxon>
        <taxon>Ecdysozoa</taxon>
        <taxon>Nematoda</taxon>
        <taxon>Chromadorea</taxon>
        <taxon>Rhabditida</taxon>
        <taxon>Tylenchina</taxon>
        <taxon>Panagrolaimomorpha</taxon>
        <taxon>Strongyloidoidea</taxon>
        <taxon>Steinernematidae</taxon>
        <taxon>Steinernema</taxon>
    </lineage>
</organism>
<keyword evidence="1" id="KW-0472">Membrane</keyword>
<sequence>MKGLRREAILLLELSFTKQKILFFLIHFRALHFHPPDSEDPLDPSTSPAQGLQFVVRLKYFTFLPNSSRRSIVSQGTWLVTLHLMRTTVRWQKLHPIISRQPSPEGTFLDHVEPLASLGPLLAKATRTQGRRQRSVILSPLPSPSPLVRNLIPALPSFGLLISKHVLLAPSGHTEALLQEALLEDGPLGLRAPFAAVFFPLLCLVCTLRSLATAAPPMNSLPRVFVLLVAIVVAIVSAAVLPSAEDALQKRSNWQKANGLWGKRAAAGDDITMWKRPEDWTKLNSLWGKRSSWSTANGLWGKRASWQTANGLWGKRSAPAMDYEPVY</sequence>
<evidence type="ECO:0000256" key="1">
    <source>
        <dbReference type="SAM" id="Phobius"/>
    </source>
</evidence>
<evidence type="ECO:0000313" key="2">
    <source>
        <dbReference type="Proteomes" id="UP000095287"/>
    </source>
</evidence>
<accession>A0A1I7YRQ3</accession>
<proteinExistence type="predicted"/>
<protein>
    <submittedName>
        <fullName evidence="3">Uncharacterized protein</fullName>
    </submittedName>
</protein>
<name>A0A1I7YRQ3_9BILA</name>
<dbReference type="Proteomes" id="UP000095287">
    <property type="component" value="Unplaced"/>
</dbReference>
<dbReference type="AlphaFoldDB" id="A0A1I7YRQ3"/>
<evidence type="ECO:0000313" key="3">
    <source>
        <dbReference type="WBParaSite" id="L893_g19037.t1"/>
    </source>
</evidence>
<reference evidence="3" key="1">
    <citation type="submission" date="2016-11" db="UniProtKB">
        <authorList>
            <consortium name="WormBaseParasite"/>
        </authorList>
    </citation>
    <scope>IDENTIFICATION</scope>
</reference>
<keyword evidence="1" id="KW-0812">Transmembrane</keyword>
<feature type="transmembrane region" description="Helical" evidence="1">
    <location>
        <begin position="192"/>
        <end position="212"/>
    </location>
</feature>
<keyword evidence="2" id="KW-1185">Reference proteome</keyword>
<dbReference type="WBParaSite" id="L893_g19037.t1">
    <property type="protein sequence ID" value="L893_g19037.t1"/>
    <property type="gene ID" value="L893_g19037"/>
</dbReference>
<feature type="transmembrane region" description="Helical" evidence="1">
    <location>
        <begin position="224"/>
        <end position="244"/>
    </location>
</feature>
<keyword evidence="1" id="KW-1133">Transmembrane helix</keyword>